<dbReference type="VEuPathDB" id="MicrosporidiaDB:HERIO_864"/>
<dbReference type="VEuPathDB" id="MicrosporidiaDB:A0H76_702"/>
<dbReference type="Proteomes" id="UP000192501">
    <property type="component" value="Unassembled WGS sequence"/>
</dbReference>
<evidence type="ECO:0000313" key="2">
    <source>
        <dbReference type="Proteomes" id="UP000192501"/>
    </source>
</evidence>
<evidence type="ECO:0000313" key="1">
    <source>
        <dbReference type="EMBL" id="ORD95597.1"/>
    </source>
</evidence>
<accession>A0A1X0Q792</accession>
<organism evidence="1 2">
    <name type="scientific">Hepatospora eriocheir</name>
    <dbReference type="NCBI Taxonomy" id="1081669"/>
    <lineage>
        <taxon>Eukaryota</taxon>
        <taxon>Fungi</taxon>
        <taxon>Fungi incertae sedis</taxon>
        <taxon>Microsporidia</taxon>
        <taxon>Hepatosporidae</taxon>
        <taxon>Hepatospora</taxon>
    </lineage>
</organism>
<protein>
    <submittedName>
        <fullName evidence="1">Uncharacterized protein</fullName>
    </submittedName>
</protein>
<gene>
    <name evidence="1" type="ORF">A0H76_702</name>
</gene>
<comment type="caution">
    <text evidence="1">The sequence shown here is derived from an EMBL/GenBank/DDBJ whole genome shotgun (WGS) entry which is preliminary data.</text>
</comment>
<name>A0A1X0Q792_9MICR</name>
<dbReference type="EMBL" id="LTAI01001325">
    <property type="protein sequence ID" value="ORD95597.1"/>
    <property type="molecule type" value="Genomic_DNA"/>
</dbReference>
<reference evidence="1 2" key="1">
    <citation type="journal article" date="2017" name="Environ. Microbiol.">
        <title>Decay of the glycolytic pathway and adaptation to intranuclear parasitism within Enterocytozoonidae microsporidia.</title>
        <authorList>
            <person name="Wiredu Boakye D."/>
            <person name="Jaroenlak P."/>
            <person name="Prachumwat A."/>
            <person name="Williams T.A."/>
            <person name="Bateman K.S."/>
            <person name="Itsathitphaisarn O."/>
            <person name="Sritunyalucksana K."/>
            <person name="Paszkiewicz K.H."/>
            <person name="Moore K.A."/>
            <person name="Stentiford G.D."/>
            <person name="Williams B.A."/>
        </authorList>
    </citation>
    <scope>NUCLEOTIDE SEQUENCE [LARGE SCALE GENOMIC DNA]</scope>
    <source>
        <strain evidence="2">canceri</strain>
    </source>
</reference>
<proteinExistence type="predicted"/>
<dbReference type="AlphaFoldDB" id="A0A1X0Q792"/>
<sequence>MKSQLSLKTFPFYKKKRSKNRVVISIQKIAKIIFCYFKSQPRHGMKPELGITRNELVVNWANYIREVTHWVITSKQTVVRHIIRANESLFGGH</sequence>